<organism evidence="9 10">
    <name type="scientific">Imshaugia aleurites</name>
    <dbReference type="NCBI Taxonomy" id="172621"/>
    <lineage>
        <taxon>Eukaryota</taxon>
        <taxon>Fungi</taxon>
        <taxon>Dikarya</taxon>
        <taxon>Ascomycota</taxon>
        <taxon>Pezizomycotina</taxon>
        <taxon>Lecanoromycetes</taxon>
        <taxon>OSLEUM clade</taxon>
        <taxon>Lecanoromycetidae</taxon>
        <taxon>Lecanorales</taxon>
        <taxon>Lecanorineae</taxon>
        <taxon>Parmeliaceae</taxon>
        <taxon>Imshaugia</taxon>
    </lineage>
</organism>
<comment type="subcellular location">
    <subcellularLocation>
        <location evidence="1">Membrane</location>
        <topology evidence="1">Multi-pass membrane protein</topology>
    </subcellularLocation>
</comment>
<feature type="region of interest" description="Disordered" evidence="6">
    <location>
        <begin position="237"/>
        <end position="320"/>
    </location>
</feature>
<feature type="compositionally biased region" description="Polar residues" evidence="6">
    <location>
        <begin position="239"/>
        <end position="257"/>
    </location>
</feature>
<feature type="domain" description="Rhodopsin" evidence="8">
    <location>
        <begin position="4"/>
        <end position="205"/>
    </location>
</feature>
<evidence type="ECO:0000256" key="1">
    <source>
        <dbReference type="ARBA" id="ARBA00004141"/>
    </source>
</evidence>
<protein>
    <recommendedName>
        <fullName evidence="8">Rhodopsin domain-containing protein</fullName>
    </recommendedName>
</protein>
<dbReference type="GO" id="GO:0016020">
    <property type="term" value="C:membrane"/>
    <property type="evidence" value="ECO:0007669"/>
    <property type="project" value="UniProtKB-SubCell"/>
</dbReference>
<comment type="caution">
    <text evidence="9">The sequence shown here is derived from an EMBL/GenBank/DDBJ whole genome shotgun (WGS) entry which is preliminary data.</text>
</comment>
<dbReference type="InterPro" id="IPR049326">
    <property type="entry name" value="Rhodopsin_dom_fungi"/>
</dbReference>
<dbReference type="EMBL" id="CAJPDT010000124">
    <property type="protein sequence ID" value="CAF9939859.1"/>
    <property type="molecule type" value="Genomic_DNA"/>
</dbReference>
<sequence>MAIVTFALMNVAVDAGLGRHLADLSEEQVSRILEFQTLAQFAYGLSIMCTRISICLLLLRISLGAEQKWFPTTIYCIMAVIAITNISSEIFALTLCRPIQRIWTPNMPGTCWSQKAHYSIGLYNGTVLPIFYLWNVQIGPRIKISICCLMGIGILPGVCAILRTALYNKRFLPDFTYNVVEGAIWAVLECDIAIIAACIPTLKPLGKIFSSSIHSLRSRSSRNDGSFNQIEDAHHLTQLGPSQDPRSGYKGSQSSIGNRAEAQGPGRYTTTKSDRSSFSEQNLDGIKTKKAFRVTDEEYEPDVQSYDVDGHLKRSPGLFD</sequence>
<keyword evidence="4 7" id="KW-0472">Membrane</keyword>
<feature type="transmembrane region" description="Helical" evidence="7">
    <location>
        <begin position="73"/>
        <end position="95"/>
    </location>
</feature>
<evidence type="ECO:0000256" key="3">
    <source>
        <dbReference type="ARBA" id="ARBA00022989"/>
    </source>
</evidence>
<dbReference type="Pfam" id="PF20684">
    <property type="entry name" value="Fung_rhodopsin"/>
    <property type="match status" value="1"/>
</dbReference>
<comment type="similarity">
    <text evidence="5">Belongs to the SAT4 family.</text>
</comment>
<evidence type="ECO:0000256" key="6">
    <source>
        <dbReference type="SAM" id="MobiDB-lite"/>
    </source>
</evidence>
<reference evidence="9" key="1">
    <citation type="submission" date="2021-03" db="EMBL/GenBank/DDBJ databases">
        <authorList>
            <person name="Tagirdzhanova G."/>
        </authorList>
    </citation>
    <scope>NUCLEOTIDE SEQUENCE</scope>
</reference>
<keyword evidence="2 7" id="KW-0812">Transmembrane</keyword>
<feature type="transmembrane region" description="Helical" evidence="7">
    <location>
        <begin position="115"/>
        <end position="134"/>
    </location>
</feature>
<evidence type="ECO:0000313" key="10">
    <source>
        <dbReference type="Proteomes" id="UP000664534"/>
    </source>
</evidence>
<feature type="transmembrane region" description="Helical" evidence="7">
    <location>
        <begin position="146"/>
        <end position="163"/>
    </location>
</feature>
<evidence type="ECO:0000256" key="5">
    <source>
        <dbReference type="ARBA" id="ARBA00038359"/>
    </source>
</evidence>
<proteinExistence type="inferred from homology"/>
<gene>
    <name evidence="9" type="ORF">IMSHALPRED_001659</name>
</gene>
<dbReference type="PANTHER" id="PTHR33048:SF146">
    <property type="entry name" value="INTEGRAL MEMBRANE PROTEIN"/>
    <property type="match status" value="1"/>
</dbReference>
<dbReference type="PANTHER" id="PTHR33048">
    <property type="entry name" value="PTH11-LIKE INTEGRAL MEMBRANE PROTEIN (AFU_ORTHOLOGUE AFUA_5G11245)"/>
    <property type="match status" value="1"/>
</dbReference>
<evidence type="ECO:0000256" key="2">
    <source>
        <dbReference type="ARBA" id="ARBA00022692"/>
    </source>
</evidence>
<dbReference type="AlphaFoldDB" id="A0A8H3PGL0"/>
<evidence type="ECO:0000256" key="7">
    <source>
        <dbReference type="SAM" id="Phobius"/>
    </source>
</evidence>
<evidence type="ECO:0000256" key="4">
    <source>
        <dbReference type="ARBA" id="ARBA00023136"/>
    </source>
</evidence>
<name>A0A8H3PGL0_9LECA</name>
<dbReference type="Proteomes" id="UP000664534">
    <property type="component" value="Unassembled WGS sequence"/>
</dbReference>
<dbReference type="InterPro" id="IPR052337">
    <property type="entry name" value="SAT4-like"/>
</dbReference>
<dbReference type="OrthoDB" id="5022096at2759"/>
<evidence type="ECO:0000313" key="9">
    <source>
        <dbReference type="EMBL" id="CAF9939859.1"/>
    </source>
</evidence>
<accession>A0A8H3PGL0</accession>
<keyword evidence="10" id="KW-1185">Reference proteome</keyword>
<keyword evidence="3 7" id="KW-1133">Transmembrane helix</keyword>
<feature type="transmembrane region" description="Helical" evidence="7">
    <location>
        <begin position="38"/>
        <end position="61"/>
    </location>
</feature>
<evidence type="ECO:0000259" key="8">
    <source>
        <dbReference type="Pfam" id="PF20684"/>
    </source>
</evidence>